<dbReference type="EMBL" id="BJWL01000014">
    <property type="protein sequence ID" value="GFZ00983.1"/>
    <property type="molecule type" value="Genomic_DNA"/>
</dbReference>
<evidence type="ECO:0000313" key="3">
    <source>
        <dbReference type="Proteomes" id="UP000585474"/>
    </source>
</evidence>
<gene>
    <name evidence="2" type="ORF">Acr_14g0006180</name>
</gene>
<dbReference type="Proteomes" id="UP000585474">
    <property type="component" value="Unassembled WGS sequence"/>
</dbReference>
<proteinExistence type="predicted"/>
<feature type="region of interest" description="Disordered" evidence="1">
    <location>
        <begin position="81"/>
        <end position="114"/>
    </location>
</feature>
<reference evidence="2 3" key="1">
    <citation type="submission" date="2019-07" db="EMBL/GenBank/DDBJ databases">
        <title>De Novo Assembly of kiwifruit Actinidia rufa.</title>
        <authorList>
            <person name="Sugita-Konishi S."/>
            <person name="Sato K."/>
            <person name="Mori E."/>
            <person name="Abe Y."/>
            <person name="Kisaki G."/>
            <person name="Hamano K."/>
            <person name="Suezawa K."/>
            <person name="Otani M."/>
            <person name="Fukuda T."/>
            <person name="Manabe T."/>
            <person name="Gomi K."/>
            <person name="Tabuchi M."/>
            <person name="Akimitsu K."/>
            <person name="Kataoka I."/>
        </authorList>
    </citation>
    <scope>NUCLEOTIDE SEQUENCE [LARGE SCALE GENOMIC DNA]</scope>
    <source>
        <strain evidence="3">cv. Fuchu</strain>
    </source>
</reference>
<dbReference type="AlphaFoldDB" id="A0A7J0FQI1"/>
<evidence type="ECO:0000313" key="2">
    <source>
        <dbReference type="EMBL" id="GFZ00983.1"/>
    </source>
</evidence>
<organism evidence="2 3">
    <name type="scientific">Actinidia rufa</name>
    <dbReference type="NCBI Taxonomy" id="165716"/>
    <lineage>
        <taxon>Eukaryota</taxon>
        <taxon>Viridiplantae</taxon>
        <taxon>Streptophyta</taxon>
        <taxon>Embryophyta</taxon>
        <taxon>Tracheophyta</taxon>
        <taxon>Spermatophyta</taxon>
        <taxon>Magnoliopsida</taxon>
        <taxon>eudicotyledons</taxon>
        <taxon>Gunneridae</taxon>
        <taxon>Pentapetalae</taxon>
        <taxon>asterids</taxon>
        <taxon>Ericales</taxon>
        <taxon>Actinidiaceae</taxon>
        <taxon>Actinidia</taxon>
    </lineage>
</organism>
<sequence length="114" mass="12644">MVEGNVGFVGSVARRGRCSREGGREGSDGWSGGEWYVGGEWKEQIERVAVGGERWGKKDTRSVVVGGTGLWLWWDEEAREGKRRRRGYGRGGEMEGKERRYQVSDGAGLSFSNA</sequence>
<evidence type="ECO:0000256" key="1">
    <source>
        <dbReference type="SAM" id="MobiDB-lite"/>
    </source>
</evidence>
<accession>A0A7J0FQI1</accession>
<comment type="caution">
    <text evidence="2">The sequence shown here is derived from an EMBL/GenBank/DDBJ whole genome shotgun (WGS) entry which is preliminary data.</text>
</comment>
<feature type="compositionally biased region" description="Basic and acidic residues" evidence="1">
    <location>
        <begin position="92"/>
        <end position="102"/>
    </location>
</feature>
<name>A0A7J0FQI1_9ERIC</name>
<keyword evidence="3" id="KW-1185">Reference proteome</keyword>
<protein>
    <submittedName>
        <fullName evidence="2">Uncharacterized protein</fullName>
    </submittedName>
</protein>